<evidence type="ECO:0000313" key="2">
    <source>
        <dbReference type="Proteomes" id="UP000799640"/>
    </source>
</evidence>
<proteinExistence type="predicted"/>
<reference evidence="1" key="1">
    <citation type="journal article" date="2020" name="Stud. Mycol.">
        <title>101 Dothideomycetes genomes: a test case for predicting lifestyles and emergence of pathogens.</title>
        <authorList>
            <person name="Haridas S."/>
            <person name="Albert R."/>
            <person name="Binder M."/>
            <person name="Bloem J."/>
            <person name="Labutti K."/>
            <person name="Salamov A."/>
            <person name="Andreopoulos B."/>
            <person name="Baker S."/>
            <person name="Barry K."/>
            <person name="Bills G."/>
            <person name="Bluhm B."/>
            <person name="Cannon C."/>
            <person name="Castanera R."/>
            <person name="Culley D."/>
            <person name="Daum C."/>
            <person name="Ezra D."/>
            <person name="Gonzalez J."/>
            <person name="Henrissat B."/>
            <person name="Kuo A."/>
            <person name="Liang C."/>
            <person name="Lipzen A."/>
            <person name="Lutzoni F."/>
            <person name="Magnuson J."/>
            <person name="Mondo S."/>
            <person name="Nolan M."/>
            <person name="Ohm R."/>
            <person name="Pangilinan J."/>
            <person name="Park H.-J."/>
            <person name="Ramirez L."/>
            <person name="Alfaro M."/>
            <person name="Sun H."/>
            <person name="Tritt A."/>
            <person name="Yoshinaga Y."/>
            <person name="Zwiers L.-H."/>
            <person name="Turgeon B."/>
            <person name="Goodwin S."/>
            <person name="Spatafora J."/>
            <person name="Crous P."/>
            <person name="Grigoriev I."/>
        </authorList>
    </citation>
    <scope>NUCLEOTIDE SEQUENCE</scope>
    <source>
        <strain evidence="1">CBS 262.69</strain>
    </source>
</reference>
<dbReference type="Proteomes" id="UP000799640">
    <property type="component" value="Unassembled WGS sequence"/>
</dbReference>
<dbReference type="AlphaFoldDB" id="A0A6G1HXB9"/>
<gene>
    <name evidence="1" type="ORF">EJ06DRAFT_428303</name>
</gene>
<dbReference type="EMBL" id="ML996695">
    <property type="protein sequence ID" value="KAF2400385.1"/>
    <property type="molecule type" value="Genomic_DNA"/>
</dbReference>
<protein>
    <submittedName>
        <fullName evidence="1">Uncharacterized protein</fullName>
    </submittedName>
</protein>
<keyword evidence="2" id="KW-1185">Reference proteome</keyword>
<organism evidence="1 2">
    <name type="scientific">Trichodelitschia bisporula</name>
    <dbReference type="NCBI Taxonomy" id="703511"/>
    <lineage>
        <taxon>Eukaryota</taxon>
        <taxon>Fungi</taxon>
        <taxon>Dikarya</taxon>
        <taxon>Ascomycota</taxon>
        <taxon>Pezizomycotina</taxon>
        <taxon>Dothideomycetes</taxon>
        <taxon>Dothideomycetes incertae sedis</taxon>
        <taxon>Phaeotrichales</taxon>
        <taxon>Phaeotrichaceae</taxon>
        <taxon>Trichodelitschia</taxon>
    </lineage>
</organism>
<sequence length="174" mass="19114">MESYPVKRQRLSDDPTQLRRWMRGDRRLHRRQTLVSDGVEVVATTVVVAVDVDENGTPIATSTVINPSPASSAPTLPSATSSSTFIASGSPTLTSILSPTASNLNVIPGPQLSSSFGNTTIRRSRVKIVINFLTICSFNGLQLAPSFQLYDVELDYLVPEIYHFIKFSQLIFNK</sequence>
<name>A0A6G1HXB9_9PEZI</name>
<accession>A0A6G1HXB9</accession>
<evidence type="ECO:0000313" key="1">
    <source>
        <dbReference type="EMBL" id="KAF2400385.1"/>
    </source>
</evidence>